<comment type="caution">
    <text evidence="3">The sequence shown here is derived from an EMBL/GenBank/DDBJ whole genome shotgun (WGS) entry which is preliminary data.</text>
</comment>
<dbReference type="GO" id="GO:0006891">
    <property type="term" value="P:intra-Golgi vesicle-mediated transport"/>
    <property type="evidence" value="ECO:0007669"/>
    <property type="project" value="TreeGrafter"/>
</dbReference>
<dbReference type="InterPro" id="IPR024603">
    <property type="entry name" value="COG_complex_COG2_C"/>
</dbReference>
<dbReference type="Proteomes" id="UP000187455">
    <property type="component" value="Unassembled WGS sequence"/>
</dbReference>
<keyword evidence="4" id="KW-1185">Reference proteome</keyword>
<dbReference type="GO" id="GO:0007030">
    <property type="term" value="P:Golgi organization"/>
    <property type="evidence" value="ECO:0007669"/>
    <property type="project" value="InterPro"/>
</dbReference>
<dbReference type="InterPro" id="IPR009316">
    <property type="entry name" value="COG2"/>
</dbReference>
<dbReference type="PANTHER" id="PTHR12961">
    <property type="entry name" value="CONSERVED OLIGOMERIC GOLGI COMPLEX COMPONENT 2"/>
    <property type="match status" value="1"/>
</dbReference>
<gene>
    <name evidence="3" type="ORF">AYI68_g762</name>
</gene>
<keyword evidence="1" id="KW-0175">Coiled coil</keyword>
<dbReference type="AlphaFoldDB" id="A0A1R0H797"/>
<name>A0A1R0H797_9FUNG</name>
<feature type="domain" description="COG complex component COG2 C-terminal" evidence="2">
    <location>
        <begin position="499"/>
        <end position="678"/>
    </location>
</feature>
<reference evidence="3 4" key="1">
    <citation type="journal article" date="2016" name="Mol. Biol. Evol.">
        <title>Genome-Wide Survey of Gut Fungi (Harpellales) Reveals the First Horizontally Transferred Ubiquitin Gene from a Mosquito Host.</title>
        <authorList>
            <person name="Wang Y."/>
            <person name="White M.M."/>
            <person name="Kvist S."/>
            <person name="Moncalvo J.M."/>
        </authorList>
    </citation>
    <scope>NUCLEOTIDE SEQUENCE [LARGE SCALE GENOMIC DNA]</scope>
    <source>
        <strain evidence="3 4">ALG-7-W6</strain>
    </source>
</reference>
<protein>
    <submittedName>
        <fullName evidence="3">Conserved oligomeric Golgi complex subunit 2</fullName>
    </submittedName>
</protein>
<dbReference type="PANTHER" id="PTHR12961:SF0">
    <property type="entry name" value="CONSERVED OLIGOMERIC GOLGI COMPLEX SUBUNIT 2"/>
    <property type="match status" value="1"/>
</dbReference>
<dbReference type="GO" id="GO:0017119">
    <property type="term" value="C:Golgi transport complex"/>
    <property type="evidence" value="ECO:0007669"/>
    <property type="project" value="TreeGrafter"/>
</dbReference>
<accession>A0A1R0H797</accession>
<dbReference type="STRING" id="133383.A0A1R0H797"/>
<dbReference type="OrthoDB" id="332281at2759"/>
<dbReference type="EMBL" id="LSSL01000253">
    <property type="protein sequence ID" value="OLY85060.1"/>
    <property type="molecule type" value="Genomic_DNA"/>
</dbReference>
<dbReference type="GO" id="GO:0016020">
    <property type="term" value="C:membrane"/>
    <property type="evidence" value="ECO:0007669"/>
    <property type="project" value="InterPro"/>
</dbReference>
<feature type="coiled-coil region" evidence="1">
    <location>
        <begin position="623"/>
        <end position="650"/>
    </location>
</feature>
<dbReference type="Pfam" id="PF12022">
    <property type="entry name" value="COG2_C"/>
    <property type="match status" value="2"/>
</dbReference>
<evidence type="ECO:0000313" key="4">
    <source>
        <dbReference type="Proteomes" id="UP000187455"/>
    </source>
</evidence>
<evidence type="ECO:0000259" key="2">
    <source>
        <dbReference type="Pfam" id="PF12022"/>
    </source>
</evidence>
<dbReference type="GO" id="GO:0015031">
    <property type="term" value="P:protein transport"/>
    <property type="evidence" value="ECO:0007669"/>
    <property type="project" value="InterPro"/>
</dbReference>
<feature type="domain" description="COG complex component COG2 C-terminal" evidence="2">
    <location>
        <begin position="264"/>
        <end position="366"/>
    </location>
</feature>
<evidence type="ECO:0000256" key="1">
    <source>
        <dbReference type="SAM" id="Coils"/>
    </source>
</evidence>
<evidence type="ECO:0000313" key="3">
    <source>
        <dbReference type="EMBL" id="OLY85060.1"/>
    </source>
</evidence>
<sequence>MNKALQRLDRVIPANDAIMNSFVSSDIAKGLGRSAQDMMKLDYLVKKNPDLPFAIKTQQKIALISTRLNRILDQVFENLLKTWTELATDLSKENSDDFKKSPTPSLKNFNDDFIQCIWTYFLVEDPKRAEQLVKDFLVAPKIKKAVEKAGLKRGEISIDPATFSTILDLVLADMLVYVRPLQSLIESNLNNTNIDFIVNSVWIEFSSQTLSSMPTLFVPGMPQRFCQNYIRAEVFINDFINKLCVSIHSSQLLCTSDSFNKWWKKWHLPAYFAIRQRQMIESITQYSNTPANSKNPTKPNTRVVFSRSLYVLWDKKDYIKPLSHRWWKLSLQIMIKYISIFDEKIESSISLASSYFQTSTNNQSQSFNLNKFTKNIESSLGNLTSVTSSLYDANQLIAFFIFVSIFKMMPLVYDTDYSVFLSSVGLSNFLLFPLQNSESQIKDYNETLYSQGFIAKNPQLFNMRSLMKSLEIFYSPKEDSQSRTNPLYEDGESIIPVLKSIDHIDQMVQNKIDSHIICLSQSLIKMCNSCIDSIKQTPSIYRHTNLNMPTSFSEYIQYSFNPLKIILNRLYTYFPNPKKLEKEVKLDVSKSLPDAKIIESKPIPGISVNDLGKLVVLVVQGSINHLKNTVDDLLKNIEKTNASLQRLRNSNYIKNNNNGVSNLNSDDNKIKRQIYYDVLKFEEVLTTGFESRLSENSMMKTIYPKDFSEYLNSYVQGAINRSSQSTDYVVNREILKVEAKPSSFPSATSSTPKLDNNSDVLESSDLIEILVKINPDFSPEFKTLKSTVLGFAPQ</sequence>
<organism evidence="3 4">
    <name type="scientific">Smittium mucronatum</name>
    <dbReference type="NCBI Taxonomy" id="133383"/>
    <lineage>
        <taxon>Eukaryota</taxon>
        <taxon>Fungi</taxon>
        <taxon>Fungi incertae sedis</taxon>
        <taxon>Zoopagomycota</taxon>
        <taxon>Kickxellomycotina</taxon>
        <taxon>Harpellomycetes</taxon>
        <taxon>Harpellales</taxon>
        <taxon>Legeriomycetaceae</taxon>
        <taxon>Smittium</taxon>
    </lineage>
</organism>
<proteinExistence type="predicted"/>